<gene>
    <name evidence="3" type="ORF">COO20_13780</name>
</gene>
<sequence length="225" mass="23986">MENNTTKPASSITAIAATTPDFVNILAFSDMHLNQKAAENIIHQAQSADIVIGAGDFGQKGEGLAEFMPFFAAIPCPMIIVAGNHDDIDDLRHHCAGQPHIHVLHGTGIKLLGLAFFGLGYECPVSNGESWNRALDEDEADILLSNCPEQAILVTHAPPHGIADQQKNGFHAGSHAIYAAIMQKQPILHLCGHIHAAWGQSGRIGQTPVHNLGPAGKIFKLPIPS</sequence>
<reference evidence="3 4" key="1">
    <citation type="submission" date="2017-09" db="EMBL/GenBank/DDBJ databases">
        <title>Biodiversity and function of Thalassospira species in the particle-attached aromatic-hydrocarbon-degrading consortia from the surface seawater of the South China Sea.</title>
        <authorList>
            <person name="Dong C."/>
            <person name="Liu R."/>
            <person name="Shao Z."/>
        </authorList>
    </citation>
    <scope>NUCLEOTIDE SEQUENCE [LARGE SCALE GENOMIC DNA]</scope>
    <source>
        <strain evidence="3 4">CSC1P2</strain>
    </source>
</reference>
<dbReference type="InterPro" id="IPR051693">
    <property type="entry name" value="UPF0046_metallophosphoest"/>
</dbReference>
<comment type="similarity">
    <text evidence="1">Belongs to the metallophosphoesterase superfamily. YfcE family.</text>
</comment>
<dbReference type="PANTHER" id="PTHR12905:SF0">
    <property type="entry name" value="CALCINEURIN-LIKE PHOSPHOESTERASE DOMAIN-CONTAINING PROTEIN"/>
    <property type="match status" value="1"/>
</dbReference>
<dbReference type="AlphaFoldDB" id="A0A2N3KSS0"/>
<dbReference type="Pfam" id="PF12850">
    <property type="entry name" value="Metallophos_2"/>
    <property type="match status" value="1"/>
</dbReference>
<dbReference type="PANTHER" id="PTHR12905">
    <property type="entry name" value="METALLOPHOSPHOESTERASE"/>
    <property type="match status" value="1"/>
</dbReference>
<dbReference type="SUPFAM" id="SSF56300">
    <property type="entry name" value="Metallo-dependent phosphatases"/>
    <property type="match status" value="1"/>
</dbReference>
<evidence type="ECO:0000256" key="1">
    <source>
        <dbReference type="ARBA" id="ARBA00008950"/>
    </source>
</evidence>
<accession>A0A2N3KSS0</accession>
<dbReference type="Gene3D" id="3.60.21.10">
    <property type="match status" value="1"/>
</dbReference>
<organism evidence="3 4">
    <name type="scientific">Thalassospira marina</name>
    <dbReference type="NCBI Taxonomy" id="2048283"/>
    <lineage>
        <taxon>Bacteria</taxon>
        <taxon>Pseudomonadati</taxon>
        <taxon>Pseudomonadota</taxon>
        <taxon>Alphaproteobacteria</taxon>
        <taxon>Rhodospirillales</taxon>
        <taxon>Thalassospiraceae</taxon>
        <taxon>Thalassospira</taxon>
    </lineage>
</organism>
<dbReference type="InterPro" id="IPR024654">
    <property type="entry name" value="Calcineurin-like_PHP_lpxH"/>
</dbReference>
<dbReference type="EMBL" id="NWTK01000008">
    <property type="protein sequence ID" value="PKR53602.1"/>
    <property type="molecule type" value="Genomic_DNA"/>
</dbReference>
<dbReference type="InterPro" id="IPR029052">
    <property type="entry name" value="Metallo-depent_PP-like"/>
</dbReference>
<dbReference type="OrthoDB" id="332939at2"/>
<dbReference type="Proteomes" id="UP000233597">
    <property type="component" value="Unassembled WGS sequence"/>
</dbReference>
<protein>
    <submittedName>
        <fullName evidence="3">Serine/threonine protein phosphatase</fullName>
    </submittedName>
</protein>
<name>A0A2N3KSS0_9PROT</name>
<feature type="domain" description="Calcineurin-like phosphoesterase" evidence="2">
    <location>
        <begin position="24"/>
        <end position="217"/>
    </location>
</feature>
<evidence type="ECO:0000259" key="2">
    <source>
        <dbReference type="Pfam" id="PF12850"/>
    </source>
</evidence>
<dbReference type="RefSeq" id="WP_101267472.1">
    <property type="nucleotide sequence ID" value="NZ_NWTK01000008.1"/>
</dbReference>
<evidence type="ECO:0000313" key="3">
    <source>
        <dbReference type="EMBL" id="PKR53602.1"/>
    </source>
</evidence>
<proteinExistence type="inferred from homology"/>
<evidence type="ECO:0000313" key="4">
    <source>
        <dbReference type="Proteomes" id="UP000233597"/>
    </source>
</evidence>
<comment type="caution">
    <text evidence="3">The sequence shown here is derived from an EMBL/GenBank/DDBJ whole genome shotgun (WGS) entry which is preliminary data.</text>
</comment>